<evidence type="ECO:0000313" key="1">
    <source>
        <dbReference type="EMBL" id="HFM96490.1"/>
    </source>
</evidence>
<dbReference type="EMBL" id="DSRU01000025">
    <property type="protein sequence ID" value="HFM96490.1"/>
    <property type="molecule type" value="Genomic_DNA"/>
</dbReference>
<organism evidence="1">
    <name type="scientific">Oscillatoriales cyanobacterium SpSt-418</name>
    <dbReference type="NCBI Taxonomy" id="2282169"/>
    <lineage>
        <taxon>Bacteria</taxon>
        <taxon>Bacillati</taxon>
        <taxon>Cyanobacteriota</taxon>
        <taxon>Cyanophyceae</taxon>
        <taxon>Oscillatoriophycideae</taxon>
        <taxon>Oscillatoriales</taxon>
    </lineage>
</organism>
<protein>
    <submittedName>
        <fullName evidence="1">Uncharacterized protein</fullName>
    </submittedName>
</protein>
<reference evidence="1" key="1">
    <citation type="journal article" date="2020" name="mSystems">
        <title>Genome- and Community-Level Interaction Insights into Carbon Utilization and Element Cycling Functions of Hydrothermarchaeota in Hydrothermal Sediment.</title>
        <authorList>
            <person name="Zhou Z."/>
            <person name="Liu Y."/>
            <person name="Xu W."/>
            <person name="Pan J."/>
            <person name="Luo Z.H."/>
            <person name="Li M."/>
        </authorList>
    </citation>
    <scope>NUCLEOTIDE SEQUENCE [LARGE SCALE GENOMIC DNA]</scope>
    <source>
        <strain evidence="1">SpSt-418</strain>
    </source>
</reference>
<gene>
    <name evidence="1" type="ORF">ENR64_01740</name>
</gene>
<dbReference type="AlphaFoldDB" id="A0A7C3KBM4"/>
<proteinExistence type="predicted"/>
<name>A0A7C3KBM4_9CYAN</name>
<accession>A0A7C3KBM4</accession>
<comment type="caution">
    <text evidence="1">The sequence shown here is derived from an EMBL/GenBank/DDBJ whole genome shotgun (WGS) entry which is preliminary data.</text>
</comment>
<sequence length="72" mass="8111">MPGSNDALSHAAPLAPLRERDVDALANWFGRDDMGAIEADIAHCLLVLWPAPCWEDNPFGFLEEFMTNKQRR</sequence>